<evidence type="ECO:0000313" key="2">
    <source>
        <dbReference type="EMBL" id="KAG2234617.1"/>
    </source>
</evidence>
<gene>
    <name evidence="2" type="ORF">INT48_003425</name>
</gene>
<evidence type="ECO:0000256" key="1">
    <source>
        <dbReference type="SAM" id="MobiDB-lite"/>
    </source>
</evidence>
<feature type="region of interest" description="Disordered" evidence="1">
    <location>
        <begin position="39"/>
        <end position="61"/>
    </location>
</feature>
<evidence type="ECO:0000313" key="3">
    <source>
        <dbReference type="Proteomes" id="UP000613177"/>
    </source>
</evidence>
<sequence>MSNNSELCIEQSIQQAIDECSGSIQAAFADFTNWVKSERRQSTPPLPPLNHEDPFSPSSDECASIGSPLVLGNEGYSIVRIDDVMFDQANNISQQHSTNTHNSQDLYKTKNKGNNDNRRLFPAFSNSSTNGFWTSHCDTSVRSYKLPEITFTGCIYKSTLQMTQLSVPEIVTEGLLVKKFLDDFEFHIKQSNLNIENHWYGLMEICFKSVRDKHIELYMWFKKRLYEGLPWSSTQAIMKHQLGFESCTSKKTINEALARYRQGPRESFERFYDRFQPYVAACKALSLHSDHVLIHQFISNIHADVYKYMEECLYRQLSLKTKNKTLPFPEEVYNSLFLGGDVLQVLSKIPSSWEEFSSAIVSVNLRKLCTISNDAIKRTTKQIKPRRINREKLHERKAQRYFGGDTRKKTVKFA</sequence>
<accession>A0A8H7SST4</accession>
<protein>
    <submittedName>
        <fullName evidence="2">Uncharacterized protein</fullName>
    </submittedName>
</protein>
<proteinExistence type="predicted"/>
<organism evidence="2 3">
    <name type="scientific">Thamnidium elegans</name>
    <dbReference type="NCBI Taxonomy" id="101142"/>
    <lineage>
        <taxon>Eukaryota</taxon>
        <taxon>Fungi</taxon>
        <taxon>Fungi incertae sedis</taxon>
        <taxon>Mucoromycota</taxon>
        <taxon>Mucoromycotina</taxon>
        <taxon>Mucoromycetes</taxon>
        <taxon>Mucorales</taxon>
        <taxon>Mucorineae</taxon>
        <taxon>Mucoraceae</taxon>
        <taxon>Thamnidium</taxon>
    </lineage>
</organism>
<dbReference type="AlphaFoldDB" id="A0A8H7SST4"/>
<dbReference type="Proteomes" id="UP000613177">
    <property type="component" value="Unassembled WGS sequence"/>
</dbReference>
<reference evidence="2" key="1">
    <citation type="submission" date="2021-01" db="EMBL/GenBank/DDBJ databases">
        <title>Metabolic potential, ecology and presence of endohyphal bacteria is reflected in genomic diversity of Mucoromycotina.</title>
        <authorList>
            <person name="Muszewska A."/>
            <person name="Okrasinska A."/>
            <person name="Steczkiewicz K."/>
            <person name="Drgas O."/>
            <person name="Orlowska M."/>
            <person name="Perlinska-Lenart U."/>
            <person name="Aleksandrzak-Piekarczyk T."/>
            <person name="Szatraj K."/>
            <person name="Zielenkiewicz U."/>
            <person name="Pilsyk S."/>
            <person name="Malc E."/>
            <person name="Mieczkowski P."/>
            <person name="Kruszewska J.S."/>
            <person name="Biernat P."/>
            <person name="Pawlowska J."/>
        </authorList>
    </citation>
    <scope>NUCLEOTIDE SEQUENCE</scope>
    <source>
        <strain evidence="2">WA0000018081</strain>
    </source>
</reference>
<comment type="caution">
    <text evidence="2">The sequence shown here is derived from an EMBL/GenBank/DDBJ whole genome shotgun (WGS) entry which is preliminary data.</text>
</comment>
<keyword evidence="3" id="KW-1185">Reference proteome</keyword>
<dbReference type="EMBL" id="JAEPRE010000049">
    <property type="protein sequence ID" value="KAG2234617.1"/>
    <property type="molecule type" value="Genomic_DNA"/>
</dbReference>
<name>A0A8H7SST4_9FUNG</name>